<protein>
    <submittedName>
        <fullName evidence="1">Uncharacterized protein</fullName>
    </submittedName>
</protein>
<proteinExistence type="predicted"/>
<comment type="caution">
    <text evidence="1">The sequence shown here is derived from an EMBL/GenBank/DDBJ whole genome shotgun (WGS) entry which is preliminary data.</text>
</comment>
<name>A0A1R1XMK7_9FUNG</name>
<dbReference type="AlphaFoldDB" id="A0A1R1XMK7"/>
<keyword evidence="2" id="KW-1185">Reference proteome</keyword>
<dbReference type="OrthoDB" id="10335465at2759"/>
<dbReference type="Proteomes" id="UP000187283">
    <property type="component" value="Unassembled WGS sequence"/>
</dbReference>
<evidence type="ECO:0000313" key="1">
    <source>
        <dbReference type="EMBL" id="OMJ15861.1"/>
    </source>
</evidence>
<evidence type="ECO:0000313" key="2">
    <source>
        <dbReference type="Proteomes" id="UP000187283"/>
    </source>
</evidence>
<accession>A0A1R1XMK7</accession>
<gene>
    <name evidence="1" type="ORF">AYI70_g6976</name>
</gene>
<dbReference type="EMBL" id="LSSN01002527">
    <property type="protein sequence ID" value="OMJ15861.1"/>
    <property type="molecule type" value="Genomic_DNA"/>
</dbReference>
<sequence>MSIINDKLIKSWYWKVQPAKFVYSKFKKTEGPLYCFRGCTADPVTYSKDNNGNKYNQHATFKCSSCKKKIKVALFYSQVLKLDPTGLPASTNYFELIGELESIESADKFSKPSDRTISPAGILGNPSSNKSCTSLDLNRLFASTSAAREIRISPIKTPNPSINFDISKKIRRFDNDREINLDSPSNQVEGQISGASHKRKAIDSEPLPYDIDLIINKKLKKHSMTTKN</sequence>
<organism evidence="1 2">
    <name type="scientific">Smittium culicis</name>
    <dbReference type="NCBI Taxonomy" id="133412"/>
    <lineage>
        <taxon>Eukaryota</taxon>
        <taxon>Fungi</taxon>
        <taxon>Fungi incertae sedis</taxon>
        <taxon>Zoopagomycota</taxon>
        <taxon>Kickxellomycotina</taxon>
        <taxon>Harpellomycetes</taxon>
        <taxon>Harpellales</taxon>
        <taxon>Legeriomycetaceae</taxon>
        <taxon>Smittium</taxon>
    </lineage>
</organism>
<reference evidence="1 2" key="1">
    <citation type="submission" date="2017-01" db="EMBL/GenBank/DDBJ databases">
        <authorList>
            <person name="Mah S.A."/>
            <person name="Swanson W.J."/>
            <person name="Moy G.W."/>
            <person name="Vacquier V.D."/>
        </authorList>
    </citation>
    <scope>NUCLEOTIDE SEQUENCE [LARGE SCALE GENOMIC DNA]</scope>
    <source>
        <strain evidence="1 2">GSMNP</strain>
    </source>
</reference>